<dbReference type="GeneID" id="31410990"/>
<proteinExistence type="predicted"/>
<feature type="domain" description="Calcium-dependent cell adhesion molecule N-terminal" evidence="1">
    <location>
        <begin position="41"/>
        <end position="118"/>
    </location>
</feature>
<name>A0A0H3NWQ5_YERE1</name>
<dbReference type="RefSeq" id="WP_005162000.1">
    <property type="nucleotide sequence ID" value="NC_017564.1"/>
</dbReference>
<gene>
    <name evidence="2" type="ordered locus">Y11_30281</name>
</gene>
<evidence type="ECO:0000313" key="2">
    <source>
        <dbReference type="EMBL" id="CBY29502.1"/>
    </source>
</evidence>
<accession>A0A0H3NWQ5</accession>
<evidence type="ECO:0000313" key="3">
    <source>
        <dbReference type="Proteomes" id="UP000008084"/>
    </source>
</evidence>
<dbReference type="SUPFAM" id="SSF49695">
    <property type="entry name" value="gamma-Crystallin-like"/>
    <property type="match status" value="1"/>
</dbReference>
<dbReference type="Gene3D" id="2.60.20.10">
    <property type="entry name" value="Crystallins"/>
    <property type="match status" value="1"/>
</dbReference>
<dbReference type="AlphaFoldDB" id="A0A0H3NWQ5"/>
<sequence>MNKLLLFHLLFVLYSENAKSNDISLKESIGDALYFTQKISNPACFYAEDNFQGESVCLTPPEIMDLYNAEKYDLNDKISSISIPENVQVTIYENDNFNPHYYNLTESVDLAWLEKMNMAGKISAIKTSDAPSFCAQNCVVIKENKVNLNSIFSKYASEFNETNKIILINIDINNESNFGVGFIDFPQVIVVGKDLFFYSSGTNPPITMRMNDNTEHLSLLFKINDNQLQFQYLEAKDTTPLNTPFWINSQYSPENLTDLYITNGISDNEQGDISENTQPLILNKTIMAINKHSNRDKRGALGIAGCIGIPLLAIYNYVIQGHCNQLDKLVGKDEFSHHDGTGKTWVIAGSTAPLPVPKQDLCSPLDDTTAPILHLTHLDTHLHNQSLTLPAVARICQTSVEGLLSARYPRSPDENCPRWVLPILMDFTSLFGHSIQDWTQGRLEQILAHIAETASTGYASNNQETEDRLVREIKEAIEAQGITETTQQLTRAFNYARLNYANYLSYNTIDIRPPADAQNLPLGKYSLSLESYHYPTVPPAVRIRENNAWVTRADLHFQVEIIDGIAGNRDAIAQVQSAMENWYQTYFSAPIQTNRQGIPITDLDRITSAARTTSSSLLMELERQASRYLFVVVRLGDEIVSVQGAVRGIYSSQPHADNNDDYYIEASVSAPRYVLTPQAEGSIRGAGTAAVHELARYLKERGVKTLRSTVISQPSAKVKMKLGFHHEDL</sequence>
<protein>
    <recommendedName>
        <fullName evidence="1">Calcium-dependent cell adhesion molecule N-terminal domain-containing protein</fullName>
    </recommendedName>
</protein>
<dbReference type="GO" id="GO:0016020">
    <property type="term" value="C:membrane"/>
    <property type="evidence" value="ECO:0007669"/>
    <property type="project" value="InterPro"/>
</dbReference>
<dbReference type="HOGENOM" id="CLU_381699_0_0_6"/>
<dbReference type="KEGG" id="yey:Y11_30281"/>
<dbReference type="InterPro" id="IPR011024">
    <property type="entry name" value="G_crystallin-like"/>
</dbReference>
<reference evidence="2 3" key="1">
    <citation type="journal article" date="2011" name="J. Bacteriol.">
        <title>Complete genome sequence of Yersinia enterocolitica subsp. palearctica serogroup O:3.</title>
        <authorList>
            <person name="Batzilla J."/>
            <person name="Hoper D."/>
            <person name="Antonenka U."/>
            <person name="Heesemann J."/>
            <person name="Rakin A."/>
        </authorList>
    </citation>
    <scope>NUCLEOTIDE SEQUENCE [LARGE SCALE GENOMIC DNA]</scope>
    <source>
        <strain evidence="3">DSM 13030 / CIP 106945 / Y11</strain>
    </source>
</reference>
<dbReference type="Pfam" id="PF08964">
    <property type="entry name" value="Crystall_3"/>
    <property type="match status" value="1"/>
</dbReference>
<dbReference type="PATRIC" id="fig|930944.6.peg.3012"/>
<dbReference type="Proteomes" id="UP000008084">
    <property type="component" value="Chromosome"/>
</dbReference>
<dbReference type="EMBL" id="FR729477">
    <property type="protein sequence ID" value="CBY29502.1"/>
    <property type="molecule type" value="Genomic_DNA"/>
</dbReference>
<organism evidence="2 3">
    <name type="scientific">Yersinia enterocolitica subsp. palearctica serotype O:3 (strain DSM 13030 / CIP 106945 / Y11)</name>
    <dbReference type="NCBI Taxonomy" id="930944"/>
    <lineage>
        <taxon>Bacteria</taxon>
        <taxon>Pseudomonadati</taxon>
        <taxon>Pseudomonadota</taxon>
        <taxon>Gammaproteobacteria</taxon>
        <taxon>Enterobacterales</taxon>
        <taxon>Yersiniaceae</taxon>
        <taxon>Yersinia</taxon>
    </lineage>
</organism>
<evidence type="ECO:0000259" key="1">
    <source>
        <dbReference type="Pfam" id="PF08964"/>
    </source>
</evidence>
<dbReference type="InterPro" id="IPR015059">
    <property type="entry name" value="Ca_cell_adhesion_N_dom"/>
</dbReference>
<dbReference type="GO" id="GO:0098609">
    <property type="term" value="P:cell-cell adhesion"/>
    <property type="evidence" value="ECO:0007669"/>
    <property type="project" value="InterPro"/>
</dbReference>